<comment type="caution">
    <text evidence="2">The sequence shown here is derived from an EMBL/GenBank/DDBJ whole genome shotgun (WGS) entry which is preliminary data.</text>
</comment>
<evidence type="ECO:0000313" key="2">
    <source>
        <dbReference type="EMBL" id="HAB6120157.1"/>
    </source>
</evidence>
<protein>
    <submittedName>
        <fullName evidence="2">Uncharacterized protein</fullName>
    </submittedName>
</protein>
<dbReference type="AlphaFoldDB" id="A0A3U9BWT3"/>
<gene>
    <name evidence="2" type="ORF">GB506_05850</name>
</gene>
<keyword evidence="1" id="KW-0472">Membrane</keyword>
<feature type="transmembrane region" description="Helical" evidence="1">
    <location>
        <begin position="25"/>
        <end position="43"/>
    </location>
</feature>
<keyword evidence="1" id="KW-1133">Transmembrane helix</keyword>
<reference evidence="2" key="1">
    <citation type="journal article" date="2018" name="Genome Biol.">
        <title>SKESA: strategic k-mer extension for scrupulous assemblies.</title>
        <authorList>
            <person name="Souvorov A."/>
            <person name="Agarwala R."/>
            <person name="Lipman D.J."/>
        </authorList>
    </citation>
    <scope>NUCLEOTIDE SEQUENCE</scope>
    <source>
        <strain evidence="2">Salmonella enterica</strain>
    </source>
</reference>
<sequence length="64" mass="7256">MAAFAHPSHVFIYAPGGSFSCRLDATRMILCILFFAIITVKNISNSFLNIPITVYFQLDFSFIY</sequence>
<name>A0A3U9BWT3_SALET</name>
<evidence type="ECO:0000256" key="1">
    <source>
        <dbReference type="SAM" id="Phobius"/>
    </source>
</evidence>
<accession>A0A3U9BWT3</accession>
<proteinExistence type="predicted"/>
<dbReference type="EMBL" id="DAAHHQ010000002">
    <property type="protein sequence ID" value="HAB6120157.1"/>
    <property type="molecule type" value="Genomic_DNA"/>
</dbReference>
<organism evidence="2">
    <name type="scientific">Salmonella enterica I</name>
    <dbReference type="NCBI Taxonomy" id="59201"/>
    <lineage>
        <taxon>Bacteria</taxon>
        <taxon>Pseudomonadati</taxon>
        <taxon>Pseudomonadota</taxon>
        <taxon>Gammaproteobacteria</taxon>
        <taxon>Enterobacterales</taxon>
        <taxon>Enterobacteriaceae</taxon>
        <taxon>Salmonella</taxon>
    </lineage>
</organism>
<keyword evidence="1" id="KW-0812">Transmembrane</keyword>
<reference evidence="2" key="2">
    <citation type="submission" date="2019-10" db="EMBL/GenBank/DDBJ databases">
        <authorList>
            <consortium name="NCBI Pathogen Detection Project"/>
        </authorList>
    </citation>
    <scope>NUCLEOTIDE SEQUENCE</scope>
    <source>
        <strain evidence="2">Salmonella enterica</strain>
    </source>
</reference>